<evidence type="ECO:0000313" key="2">
    <source>
        <dbReference type="Proteomes" id="UP000661112"/>
    </source>
</evidence>
<comment type="caution">
    <text evidence="1">The sequence shown here is derived from an EMBL/GenBank/DDBJ whole genome shotgun (WGS) entry which is preliminary data.</text>
</comment>
<protein>
    <submittedName>
        <fullName evidence="1">Uncharacterized protein</fullName>
    </submittedName>
</protein>
<accession>A0ABR8DDG3</accession>
<keyword evidence="2" id="KW-1185">Reference proteome</keyword>
<organism evidence="1 2">
    <name type="scientific">Anabaena azotica FACHB-119</name>
    <dbReference type="NCBI Taxonomy" id="947527"/>
    <lineage>
        <taxon>Bacteria</taxon>
        <taxon>Bacillati</taxon>
        <taxon>Cyanobacteriota</taxon>
        <taxon>Cyanophyceae</taxon>
        <taxon>Nostocales</taxon>
        <taxon>Nostocaceae</taxon>
        <taxon>Anabaena</taxon>
        <taxon>Anabaena azotica</taxon>
    </lineage>
</organism>
<gene>
    <name evidence="1" type="ORF">H6G83_31665</name>
</gene>
<dbReference type="Proteomes" id="UP000661112">
    <property type="component" value="Unassembled WGS sequence"/>
</dbReference>
<name>A0ABR8DDG3_9NOST</name>
<proteinExistence type="predicted"/>
<sequence>MKAIVQIVEKVISEAHIYIPDGMSPDAIKQYITDRYNSGELTPDLNIFQVDFESISARVMRTPQEDV</sequence>
<evidence type="ECO:0000313" key="1">
    <source>
        <dbReference type="EMBL" id="MBD2505109.1"/>
    </source>
</evidence>
<dbReference type="EMBL" id="JACJSG010000069">
    <property type="protein sequence ID" value="MBD2505109.1"/>
    <property type="molecule type" value="Genomic_DNA"/>
</dbReference>
<dbReference type="RefSeq" id="WP_190479583.1">
    <property type="nucleotide sequence ID" value="NZ_JACJSG010000069.1"/>
</dbReference>
<reference evidence="1 2" key="1">
    <citation type="journal article" date="2020" name="ISME J.">
        <title>Comparative genomics reveals insights into cyanobacterial evolution and habitat adaptation.</title>
        <authorList>
            <person name="Chen M.Y."/>
            <person name="Teng W.K."/>
            <person name="Zhao L."/>
            <person name="Hu C.X."/>
            <person name="Zhou Y.K."/>
            <person name="Han B.P."/>
            <person name="Song L.R."/>
            <person name="Shu W.S."/>
        </authorList>
    </citation>
    <scope>NUCLEOTIDE SEQUENCE [LARGE SCALE GENOMIC DNA]</scope>
    <source>
        <strain evidence="1 2">FACHB-119</strain>
    </source>
</reference>